<protein>
    <submittedName>
        <fullName evidence="1">Uncharacterized protein</fullName>
    </submittedName>
</protein>
<dbReference type="EMBL" id="NMUH01000404">
    <property type="protein sequence ID" value="MQL78509.1"/>
    <property type="molecule type" value="Genomic_DNA"/>
</dbReference>
<organism evidence="1 2">
    <name type="scientific">Colocasia esculenta</name>
    <name type="common">Wild taro</name>
    <name type="synonym">Arum esculentum</name>
    <dbReference type="NCBI Taxonomy" id="4460"/>
    <lineage>
        <taxon>Eukaryota</taxon>
        <taxon>Viridiplantae</taxon>
        <taxon>Streptophyta</taxon>
        <taxon>Embryophyta</taxon>
        <taxon>Tracheophyta</taxon>
        <taxon>Spermatophyta</taxon>
        <taxon>Magnoliopsida</taxon>
        <taxon>Liliopsida</taxon>
        <taxon>Araceae</taxon>
        <taxon>Aroideae</taxon>
        <taxon>Colocasieae</taxon>
        <taxon>Colocasia</taxon>
    </lineage>
</organism>
<reference evidence="1" key="1">
    <citation type="submission" date="2017-07" db="EMBL/GenBank/DDBJ databases">
        <title>Taro Niue Genome Assembly and Annotation.</title>
        <authorList>
            <person name="Atibalentja N."/>
            <person name="Keating K."/>
            <person name="Fields C.J."/>
        </authorList>
    </citation>
    <scope>NUCLEOTIDE SEQUENCE</scope>
    <source>
        <strain evidence="1">Niue_2</strain>
        <tissue evidence="1">Leaf</tissue>
    </source>
</reference>
<dbReference type="Proteomes" id="UP000652761">
    <property type="component" value="Unassembled WGS sequence"/>
</dbReference>
<comment type="caution">
    <text evidence="1">The sequence shown here is derived from an EMBL/GenBank/DDBJ whole genome shotgun (WGS) entry which is preliminary data.</text>
</comment>
<dbReference type="AlphaFoldDB" id="A0A843UEL2"/>
<evidence type="ECO:0000313" key="2">
    <source>
        <dbReference type="Proteomes" id="UP000652761"/>
    </source>
</evidence>
<gene>
    <name evidence="1" type="ORF">Taro_010944</name>
</gene>
<name>A0A843UEL2_COLES</name>
<accession>A0A843UEL2</accession>
<proteinExistence type="predicted"/>
<keyword evidence="2" id="KW-1185">Reference proteome</keyword>
<sequence length="60" mass="6431">MVAMHGGFCLLKNGGHVPLIANKDVRGNDQTPVAANCVRRAMAAADVRRPSTHEQTGFSR</sequence>
<evidence type="ECO:0000313" key="1">
    <source>
        <dbReference type="EMBL" id="MQL78509.1"/>
    </source>
</evidence>